<dbReference type="Proteomes" id="UP001160334">
    <property type="component" value="Unassembled WGS sequence"/>
</dbReference>
<protein>
    <recommendedName>
        <fullName evidence="3">SRPBCC family protein</fullName>
    </recommendedName>
</protein>
<evidence type="ECO:0000313" key="1">
    <source>
        <dbReference type="EMBL" id="MDH6283782.1"/>
    </source>
</evidence>
<organism evidence="1 2">
    <name type="scientific">Prescottella agglutinans</name>
    <dbReference type="NCBI Taxonomy" id="1644129"/>
    <lineage>
        <taxon>Bacteria</taxon>
        <taxon>Bacillati</taxon>
        <taxon>Actinomycetota</taxon>
        <taxon>Actinomycetes</taxon>
        <taxon>Mycobacteriales</taxon>
        <taxon>Nocardiaceae</taxon>
        <taxon>Prescottella</taxon>
    </lineage>
</organism>
<sequence>MFGRTSEHLSLGVAAPRIVRCVGVTVALLSRRRIRRRSDWVGEQLAFDDGRGRVYRDTVVVRPPTVDPCVLVVEFRLRGVHGWVHTLFRWESLLNTPMFAGFPGFVSKLWVAHDEHEVYRGVYEWDGPERAEAYVRALWWLLAPVSVRGSIRHHVSPGRRRDQWLAQRGHRLPSGARGVDRIGTAVVSVGGAVLILANVLGRPLRRWRTAWRATPEEVAGTFPGDELVPDAAWDYTHAITIAAPPERVWPWIVQIGQGRGGFYSYVGLENLVGCRIENATEVLDRFQDLSAGDPVSLHPQAPPLTVAAIEPQRHLVLCGSAPDSANSSLWAFHLLGDGHGRTRLIERGRYAHGGDWKDGLFFGPALLEPISFVMSRKMLRTLRALVESS</sequence>
<keyword evidence="2" id="KW-1185">Reference proteome</keyword>
<gene>
    <name evidence="1" type="ORF">M2280_005033</name>
</gene>
<proteinExistence type="predicted"/>
<dbReference type="SUPFAM" id="SSF54909">
    <property type="entry name" value="Dimeric alpha+beta barrel"/>
    <property type="match status" value="1"/>
</dbReference>
<dbReference type="InterPro" id="IPR011008">
    <property type="entry name" value="Dimeric_a/b-barrel"/>
</dbReference>
<dbReference type="SUPFAM" id="SSF55961">
    <property type="entry name" value="Bet v1-like"/>
    <property type="match status" value="1"/>
</dbReference>
<name>A0ABT6MHH9_9NOCA</name>
<comment type="caution">
    <text evidence="1">The sequence shown here is derived from an EMBL/GenBank/DDBJ whole genome shotgun (WGS) entry which is preliminary data.</text>
</comment>
<accession>A0ABT6MHH9</accession>
<reference evidence="1 2" key="1">
    <citation type="submission" date="2023-04" db="EMBL/GenBank/DDBJ databases">
        <title>Forest soil microbial communities from Buena Vista Peninsula, Colon Province, Panama.</title>
        <authorList>
            <person name="Bouskill N."/>
        </authorList>
    </citation>
    <scope>NUCLEOTIDE SEQUENCE [LARGE SCALE GENOMIC DNA]</scope>
    <source>
        <strain evidence="1 2">CFH S0262</strain>
    </source>
</reference>
<evidence type="ECO:0008006" key="3">
    <source>
        <dbReference type="Google" id="ProtNLM"/>
    </source>
</evidence>
<dbReference type="EMBL" id="JARXVC010000016">
    <property type="protein sequence ID" value="MDH6283782.1"/>
    <property type="molecule type" value="Genomic_DNA"/>
</dbReference>
<evidence type="ECO:0000313" key="2">
    <source>
        <dbReference type="Proteomes" id="UP001160334"/>
    </source>
</evidence>
<dbReference type="Gene3D" id="3.30.70.100">
    <property type="match status" value="1"/>
</dbReference>